<dbReference type="Pfam" id="PF05178">
    <property type="entry name" value="Kri1"/>
    <property type="match status" value="1"/>
</dbReference>
<reference evidence="5 6" key="1">
    <citation type="submission" date="2024-02" db="EMBL/GenBank/DDBJ databases">
        <title>Chromosome-scale genome assembly of the rough periwinkle Littorina saxatilis.</title>
        <authorList>
            <person name="De Jode A."/>
            <person name="Faria R."/>
            <person name="Formenti G."/>
            <person name="Sims Y."/>
            <person name="Smith T.P."/>
            <person name="Tracey A."/>
            <person name="Wood J.M.D."/>
            <person name="Zagrodzka Z.B."/>
            <person name="Johannesson K."/>
            <person name="Butlin R.K."/>
            <person name="Leder E.H."/>
        </authorList>
    </citation>
    <scope>NUCLEOTIDE SEQUENCE [LARGE SCALE GENOMIC DNA]</scope>
    <source>
        <strain evidence="5">Snail1</strain>
        <tissue evidence="5">Muscle</tissue>
    </source>
</reference>
<evidence type="ECO:0000256" key="1">
    <source>
        <dbReference type="ARBA" id="ARBA00007473"/>
    </source>
</evidence>
<feature type="compositionally biased region" description="Basic residues" evidence="3">
    <location>
        <begin position="591"/>
        <end position="600"/>
    </location>
</feature>
<evidence type="ECO:0000259" key="4">
    <source>
        <dbReference type="Pfam" id="PF12936"/>
    </source>
</evidence>
<feature type="compositionally biased region" description="Polar residues" evidence="3">
    <location>
        <begin position="433"/>
        <end position="459"/>
    </location>
</feature>
<feature type="domain" description="Kri1-like C-terminal" evidence="4">
    <location>
        <begin position="516"/>
        <end position="600"/>
    </location>
</feature>
<feature type="region of interest" description="Disordered" evidence="3">
    <location>
        <begin position="306"/>
        <end position="344"/>
    </location>
</feature>
<feature type="region of interest" description="Disordered" evidence="3">
    <location>
        <begin position="591"/>
        <end position="805"/>
    </location>
</feature>
<dbReference type="PANTHER" id="PTHR14490">
    <property type="entry name" value="ZINC FINGER, ZZ TYPE"/>
    <property type="match status" value="1"/>
</dbReference>
<dbReference type="AlphaFoldDB" id="A0AAN9B7F5"/>
<feature type="compositionally biased region" description="Basic residues" evidence="3">
    <location>
        <begin position="767"/>
        <end position="778"/>
    </location>
</feature>
<evidence type="ECO:0000313" key="5">
    <source>
        <dbReference type="EMBL" id="KAK7100706.1"/>
    </source>
</evidence>
<feature type="compositionally biased region" description="Basic and acidic residues" evidence="3">
    <location>
        <begin position="120"/>
        <end position="137"/>
    </location>
</feature>
<comment type="caution">
    <text evidence="5">The sequence shown here is derived from an EMBL/GenBank/DDBJ whole genome shotgun (WGS) entry which is preliminary data.</text>
</comment>
<dbReference type="Pfam" id="PF12936">
    <property type="entry name" value="Kri1_C"/>
    <property type="match status" value="1"/>
</dbReference>
<feature type="compositionally biased region" description="Acidic residues" evidence="3">
    <location>
        <begin position="145"/>
        <end position="154"/>
    </location>
</feature>
<proteinExistence type="inferred from homology"/>
<dbReference type="InterPro" id="IPR024626">
    <property type="entry name" value="Kri1-like_C"/>
</dbReference>
<feature type="region of interest" description="Disordered" evidence="3">
    <location>
        <begin position="371"/>
        <end position="491"/>
    </location>
</feature>
<gene>
    <name evidence="5" type="ORF">V1264_023612</name>
</gene>
<feature type="compositionally biased region" description="Basic and acidic residues" evidence="3">
    <location>
        <begin position="320"/>
        <end position="344"/>
    </location>
</feature>
<keyword evidence="6" id="KW-1185">Reference proteome</keyword>
<feature type="compositionally biased region" description="Acidic residues" evidence="3">
    <location>
        <begin position="399"/>
        <end position="408"/>
    </location>
</feature>
<dbReference type="EMBL" id="JBAMIC010000011">
    <property type="protein sequence ID" value="KAK7100706.1"/>
    <property type="molecule type" value="Genomic_DNA"/>
</dbReference>
<dbReference type="GO" id="GO:0000447">
    <property type="term" value="P:endonucleolytic cleavage in ITS1 to separate SSU-rRNA from 5.8S rRNA and LSU-rRNA from tricistronic rRNA transcript (SSU-rRNA, 5.8S rRNA, LSU-rRNA)"/>
    <property type="evidence" value="ECO:0007669"/>
    <property type="project" value="TreeGrafter"/>
</dbReference>
<protein>
    <recommendedName>
        <fullName evidence="2">Protein KRI1 homolog</fullName>
    </recommendedName>
</protein>
<feature type="compositionally biased region" description="Basic residues" evidence="3">
    <location>
        <begin position="717"/>
        <end position="726"/>
    </location>
</feature>
<feature type="region of interest" description="Disordered" evidence="3">
    <location>
        <begin position="91"/>
        <end position="167"/>
    </location>
</feature>
<evidence type="ECO:0000313" key="6">
    <source>
        <dbReference type="Proteomes" id="UP001374579"/>
    </source>
</evidence>
<feature type="region of interest" description="Disordered" evidence="3">
    <location>
        <begin position="42"/>
        <end position="69"/>
    </location>
</feature>
<evidence type="ECO:0000256" key="3">
    <source>
        <dbReference type="SAM" id="MobiDB-lite"/>
    </source>
</evidence>
<feature type="compositionally biased region" description="Acidic residues" evidence="3">
    <location>
        <begin position="460"/>
        <end position="472"/>
    </location>
</feature>
<feature type="compositionally biased region" description="Acidic residues" evidence="3">
    <location>
        <begin position="415"/>
        <end position="428"/>
    </location>
</feature>
<evidence type="ECO:0000256" key="2">
    <source>
        <dbReference type="ARBA" id="ARBA00017294"/>
    </source>
</evidence>
<organism evidence="5 6">
    <name type="scientific">Littorina saxatilis</name>
    <dbReference type="NCBI Taxonomy" id="31220"/>
    <lineage>
        <taxon>Eukaryota</taxon>
        <taxon>Metazoa</taxon>
        <taxon>Spiralia</taxon>
        <taxon>Lophotrochozoa</taxon>
        <taxon>Mollusca</taxon>
        <taxon>Gastropoda</taxon>
        <taxon>Caenogastropoda</taxon>
        <taxon>Littorinimorpha</taxon>
        <taxon>Littorinoidea</taxon>
        <taxon>Littorinidae</taxon>
        <taxon>Littorina</taxon>
    </lineage>
</organism>
<name>A0AAN9B7F5_9CAEN</name>
<accession>A0AAN9B7F5</accession>
<feature type="compositionally biased region" description="Acidic residues" evidence="3">
    <location>
        <begin position="47"/>
        <end position="65"/>
    </location>
</feature>
<feature type="compositionally biased region" description="Basic and acidic residues" evidence="3">
    <location>
        <begin position="91"/>
        <end position="109"/>
    </location>
</feature>
<dbReference type="GO" id="GO:0005730">
    <property type="term" value="C:nucleolus"/>
    <property type="evidence" value="ECO:0007669"/>
    <property type="project" value="TreeGrafter"/>
</dbReference>
<sequence>MASKKSLIESDDEEDIKLEINRDYAKKYSTWRQNEELQKLKTKYGEEIDLNDSSSSEEDEDEDAEALTGTVDKSWYRVLAAVRSNDPRIYQKDVKFYDSDKEEDSKGDTSEGPSSKKQKKKEDKPMYMKDFERKLITEKGGILSESDDDEEDEEMQKKMQGPSYNEEQDAIKKSITGVLADVSSDEEEVDLLKTRVKTRRQQEEEEEEYIQFLRGEKDKADLQKDKDIAQELAPLREIYSRPDVNEDDKELWNIVLGQGFRSKTKPEDEDWYEQQMAELHDDEEAIEQQEEFENKYNFRFEEPDNDFVKTYERNPGNTVRQKENKRASKRQEIKERKQMEKDSKLEEIRQLKNLKRKEILDKLDQLKQVTGNPDVVFSAKDMEEEFDPAAHEKMMQDQFGDDFYEGEELEKPQFEDDDDDDFGDEEDWDKWTGPSSSQGASHEEQQAGNSEQGASTSADGNEDADFNMDADWDPAQASYTSGKKKKKSKFKQLMEKKRPAFDDVCKKYEGSDHPFGDYLDEYFKLDCEDIIAGDVKCRFRYRKTVPNDYGLSVEEILRCPEKELNAWAALKKITQFRNEDDELYEVRKYKQARMQRKKQKILPSLMEPIDETEEEEEAEEEEDNQVISKKKGKKHKMDEEVDVSLEETEIEQSPKKNKNSRSVPDSNSGQSPKKKKKKRKEKQPVVAESTESEVSPNKKKKKAKLSSESELSEPSPKKIKVKKGKRKSEPESSQTSELEEKTNSEIKKKKKKKKNPQGVSSQPSQVVKKRGKGKKMKKKGDGKPKNKGYQAGDMISESRLIALGVDPRKFKYTKHRIMQNTDKQE</sequence>
<dbReference type="Proteomes" id="UP001374579">
    <property type="component" value="Unassembled WGS sequence"/>
</dbReference>
<feature type="compositionally biased region" description="Polar residues" evidence="3">
    <location>
        <begin position="660"/>
        <end position="671"/>
    </location>
</feature>
<dbReference type="GO" id="GO:0030686">
    <property type="term" value="C:90S preribosome"/>
    <property type="evidence" value="ECO:0007669"/>
    <property type="project" value="TreeGrafter"/>
</dbReference>
<comment type="similarity">
    <text evidence="1">Belongs to the KRI1 family.</text>
</comment>
<dbReference type="PANTHER" id="PTHR14490:SF5">
    <property type="entry name" value="PROTEIN KRI1 HOMOLOG"/>
    <property type="match status" value="1"/>
</dbReference>
<feature type="compositionally biased region" description="Acidic residues" evidence="3">
    <location>
        <begin position="639"/>
        <end position="650"/>
    </location>
</feature>
<feature type="compositionally biased region" description="Acidic residues" evidence="3">
    <location>
        <begin position="608"/>
        <end position="624"/>
    </location>
</feature>
<feature type="compositionally biased region" description="Basic residues" evidence="3">
    <location>
        <begin position="672"/>
        <end position="681"/>
    </location>
</feature>
<dbReference type="InterPro" id="IPR018034">
    <property type="entry name" value="Kri1"/>
</dbReference>